<reference evidence="2" key="1">
    <citation type="submission" date="2022-03" db="EMBL/GenBank/DDBJ databases">
        <authorList>
            <person name="Lindestad O."/>
        </authorList>
    </citation>
    <scope>NUCLEOTIDE SEQUENCE</scope>
</reference>
<sequence>MDALLPNGSHPARLKHVQSMLRARFSRSCINAITCAPFTETKKFLPLFVSAIVSLITFRFIIHILAWVLRLVDDLWRLLWRRPTHNVGYERCIPVYIDGDNENGSS</sequence>
<dbReference type="AlphaFoldDB" id="A0A8S4R6V4"/>
<dbReference type="EMBL" id="CAKXAJ010024897">
    <property type="protein sequence ID" value="CAH2232397.1"/>
    <property type="molecule type" value="Genomic_DNA"/>
</dbReference>
<keyword evidence="1" id="KW-0812">Transmembrane</keyword>
<gene>
    <name evidence="2" type="primary">jg20989</name>
    <name evidence="2" type="ORF">PAEG_LOCUS10665</name>
</gene>
<keyword evidence="1" id="KW-0472">Membrane</keyword>
<protein>
    <submittedName>
        <fullName evidence="2">Jg20989 protein</fullName>
    </submittedName>
</protein>
<keyword evidence="1" id="KW-1133">Transmembrane helix</keyword>
<organism evidence="2 3">
    <name type="scientific">Pararge aegeria aegeria</name>
    <dbReference type="NCBI Taxonomy" id="348720"/>
    <lineage>
        <taxon>Eukaryota</taxon>
        <taxon>Metazoa</taxon>
        <taxon>Ecdysozoa</taxon>
        <taxon>Arthropoda</taxon>
        <taxon>Hexapoda</taxon>
        <taxon>Insecta</taxon>
        <taxon>Pterygota</taxon>
        <taxon>Neoptera</taxon>
        <taxon>Endopterygota</taxon>
        <taxon>Lepidoptera</taxon>
        <taxon>Glossata</taxon>
        <taxon>Ditrysia</taxon>
        <taxon>Papilionoidea</taxon>
        <taxon>Nymphalidae</taxon>
        <taxon>Satyrinae</taxon>
        <taxon>Satyrini</taxon>
        <taxon>Parargina</taxon>
        <taxon>Pararge</taxon>
    </lineage>
</organism>
<proteinExistence type="predicted"/>
<evidence type="ECO:0000313" key="3">
    <source>
        <dbReference type="Proteomes" id="UP000838756"/>
    </source>
</evidence>
<evidence type="ECO:0000313" key="2">
    <source>
        <dbReference type="EMBL" id="CAH2232397.1"/>
    </source>
</evidence>
<feature type="transmembrane region" description="Helical" evidence="1">
    <location>
        <begin position="47"/>
        <end position="72"/>
    </location>
</feature>
<dbReference type="Proteomes" id="UP000838756">
    <property type="component" value="Unassembled WGS sequence"/>
</dbReference>
<comment type="caution">
    <text evidence="2">The sequence shown here is derived from an EMBL/GenBank/DDBJ whole genome shotgun (WGS) entry which is preliminary data.</text>
</comment>
<name>A0A8S4R6V4_9NEOP</name>
<keyword evidence="3" id="KW-1185">Reference proteome</keyword>
<accession>A0A8S4R6V4</accession>
<evidence type="ECO:0000256" key="1">
    <source>
        <dbReference type="SAM" id="Phobius"/>
    </source>
</evidence>